<feature type="transmembrane region" description="Helical" evidence="2">
    <location>
        <begin position="298"/>
        <end position="321"/>
    </location>
</feature>
<dbReference type="InterPro" id="IPR011853">
    <property type="entry name" value="TRAP_DctM-Dct_fused"/>
</dbReference>
<dbReference type="Pfam" id="PF06808">
    <property type="entry name" value="DctM"/>
    <property type="match status" value="1"/>
</dbReference>
<evidence type="ECO:0000313" key="5">
    <source>
        <dbReference type="Proteomes" id="UP001162135"/>
    </source>
</evidence>
<dbReference type="InterPro" id="IPR010656">
    <property type="entry name" value="DctM"/>
</dbReference>
<gene>
    <name evidence="4" type="ORF">CUR86_17240</name>
</gene>
<comment type="caution">
    <text evidence="4">The sequence shown here is derived from an EMBL/GenBank/DDBJ whole genome shotgun (WGS) entry which is preliminary data.</text>
</comment>
<evidence type="ECO:0000313" key="4">
    <source>
        <dbReference type="EMBL" id="MDH4573996.1"/>
    </source>
</evidence>
<feature type="transmembrane region" description="Helical" evidence="2">
    <location>
        <begin position="342"/>
        <end position="360"/>
    </location>
</feature>
<evidence type="ECO:0000256" key="1">
    <source>
        <dbReference type="RuleBase" id="RU369079"/>
    </source>
</evidence>
<dbReference type="NCBIfam" id="TIGR02123">
    <property type="entry name" value="TRAP_fused"/>
    <property type="match status" value="1"/>
</dbReference>
<feature type="transmembrane region" description="Helical" evidence="2">
    <location>
        <begin position="432"/>
        <end position="457"/>
    </location>
</feature>
<keyword evidence="1" id="KW-1003">Cell membrane</keyword>
<reference evidence="4" key="2">
    <citation type="submission" date="2017-11" db="EMBL/GenBank/DDBJ databases">
        <authorList>
            <person name="Das S.K."/>
        </authorList>
    </citation>
    <scope>NUCLEOTIDE SEQUENCE</scope>
    <source>
        <strain evidence="4">S4-41</strain>
    </source>
</reference>
<feature type="transmembrane region" description="Helical" evidence="2">
    <location>
        <begin position="491"/>
        <end position="514"/>
    </location>
</feature>
<keyword evidence="5" id="KW-1185">Reference proteome</keyword>
<keyword evidence="1" id="KW-0813">Transport</keyword>
<feature type="transmembrane region" description="Helical" evidence="2">
    <location>
        <begin position="127"/>
        <end position="152"/>
    </location>
</feature>
<feature type="transmembrane region" description="Helical" evidence="2">
    <location>
        <begin position="71"/>
        <end position="91"/>
    </location>
</feature>
<protein>
    <submittedName>
        <fullName evidence="4">C4-dicarboxylate ABC transporter</fullName>
    </submittedName>
</protein>
<comment type="function">
    <text evidence="1">Part of the tripartite ATP-independent periplasmic (TRAP) transport system.</text>
</comment>
<feature type="transmembrane region" description="Helical" evidence="2">
    <location>
        <begin position="261"/>
        <end position="286"/>
    </location>
</feature>
<dbReference type="Proteomes" id="UP001162135">
    <property type="component" value="Unassembled WGS sequence"/>
</dbReference>
<dbReference type="EMBL" id="PGFS01000001">
    <property type="protein sequence ID" value="MDH4573996.1"/>
    <property type="molecule type" value="Genomic_DNA"/>
</dbReference>
<feature type="transmembrane region" description="Helical" evidence="2">
    <location>
        <begin position="608"/>
        <end position="624"/>
    </location>
</feature>
<feature type="transmembrane region" description="Helical" evidence="2">
    <location>
        <begin position="526"/>
        <end position="545"/>
    </location>
</feature>
<keyword evidence="1" id="KW-0997">Cell inner membrane</keyword>
<dbReference type="PANTHER" id="PTHR43849:SF2">
    <property type="entry name" value="BLL3936 PROTEIN"/>
    <property type="match status" value="1"/>
</dbReference>
<reference evidence="4" key="1">
    <citation type="journal article" date="2015" name="Antonie Van Leeuwenhoek">
        <title>Comparative 16S rRNA signatures and multilocus sequence analysis for the genus Salinicola and description of Salinicola acroporae sp. nov., isolated from coral Acropora digitifera.</title>
        <authorList>
            <person name="Lepcha R.T."/>
            <person name="Poddar A."/>
            <person name="Schumann P."/>
            <person name="Das S.K."/>
        </authorList>
    </citation>
    <scope>NUCLEOTIDE SEQUENCE</scope>
    <source>
        <strain evidence="4">S4-41</strain>
    </source>
</reference>
<evidence type="ECO:0000256" key="2">
    <source>
        <dbReference type="SAM" id="Phobius"/>
    </source>
</evidence>
<feature type="transmembrane region" description="Helical" evidence="2">
    <location>
        <begin position="403"/>
        <end position="426"/>
    </location>
</feature>
<proteinExistence type="predicted"/>
<feature type="transmembrane region" description="Helical" evidence="2">
    <location>
        <begin position="39"/>
        <end position="59"/>
    </location>
</feature>
<dbReference type="PANTHER" id="PTHR43849">
    <property type="entry name" value="BLL3936 PROTEIN"/>
    <property type="match status" value="1"/>
</dbReference>
<feature type="transmembrane region" description="Helical" evidence="2">
    <location>
        <begin position="172"/>
        <end position="195"/>
    </location>
</feature>
<sequence>MSTGRRRQPQGIFSWLLKCYAAVIAVWVIWTTIFSTADVLALTIVFLTLMLVLVFFLIAPNDKPGAETPSPLDWGLVVASASCAIFFIGSIDDLANRISLLTPLTPAQLGFGVLITLLTLEATRRTVGLGLTLIATVFIIYNLAGHLLSGMFRHGYLPLSYFIDVNVYTSDGLFGVPVRVAATYAFLFVMFGTFLDSVRGGDFFFNLAARLTGRSTGGPAKVAVVSSALFGTVSGSPTADVVTTGSITIPLMQRLGFSRNLAAGIEVAASTGGSILPPVMGSVAFIMAEYTGIAYSEIIIAALVPALLYYMGVLVQVHLYCKRHGLGQLAAEAVPSWSTVMRGAWLFLIPLAAMVIPLVIGYSPTFVALFGTGAIVICSLFSRQHRLTPKSLLDALATTTFRMVGVTAACAAAGLVIGGITMTGLATKFSSIVMLLAGDSTFMTLFFTAIITIILGMGMPTPSAYILAAVLLGPTLVNTLGLPMMSSHLFILYYAVLSALTPPVAVAAYAASAICGGNPVSIAAQAVRLAIFAFVFPFAIVYNPSITLDGTLLSCGLEIAQAFIATLAIAIATEGYLRQRLSPGVRLLLMAAGLTLLSPSGWPVLGGLIVVAVIVAYQLFGAGARRPATHP</sequence>
<feature type="transmembrane region" description="Helical" evidence="2">
    <location>
        <begin position="551"/>
        <end position="572"/>
    </location>
</feature>
<comment type="subcellular location">
    <subcellularLocation>
        <location evidence="1">Cell inner membrane</location>
        <topology evidence="1">Multi-pass membrane protein</topology>
    </subcellularLocation>
</comment>
<organism evidence="4 5">
    <name type="scientific">Salinicola acroporae</name>
    <dbReference type="NCBI Taxonomy" id="1541440"/>
    <lineage>
        <taxon>Bacteria</taxon>
        <taxon>Pseudomonadati</taxon>
        <taxon>Pseudomonadota</taxon>
        <taxon>Gammaproteobacteria</taxon>
        <taxon>Oceanospirillales</taxon>
        <taxon>Halomonadaceae</taxon>
        <taxon>Salinicola</taxon>
    </lineage>
</organism>
<keyword evidence="2" id="KW-0812">Transmembrane</keyword>
<name>A0ABT6I8Q9_9GAMM</name>
<keyword evidence="2" id="KW-1133">Transmembrane helix</keyword>
<keyword evidence="2" id="KW-0472">Membrane</keyword>
<feature type="transmembrane region" description="Helical" evidence="2">
    <location>
        <begin position="366"/>
        <end position="382"/>
    </location>
</feature>
<accession>A0ABT6I8Q9</accession>
<feature type="transmembrane region" description="Helical" evidence="2">
    <location>
        <begin position="12"/>
        <end position="33"/>
    </location>
</feature>
<evidence type="ECO:0000259" key="3">
    <source>
        <dbReference type="Pfam" id="PF06808"/>
    </source>
</evidence>
<feature type="transmembrane region" description="Helical" evidence="2">
    <location>
        <begin position="97"/>
        <end position="120"/>
    </location>
</feature>
<feature type="domain" description="TRAP C4-dicarboxylate transport system permease DctM subunit" evidence="3">
    <location>
        <begin position="114"/>
        <end position="546"/>
    </location>
</feature>